<keyword evidence="2" id="KW-1185">Reference proteome</keyword>
<sequence>MYSLLFLPLLTSLTTLTYTFIFQLVRQRCLTALSCIGSFREFYRDVIEVGTGERQLS</sequence>
<evidence type="ECO:0000313" key="2">
    <source>
        <dbReference type="Proteomes" id="UP000030706"/>
    </source>
</evidence>
<evidence type="ECO:0000313" key="1">
    <source>
        <dbReference type="EMBL" id="KEQ88836.1"/>
    </source>
</evidence>
<dbReference type="GeneID" id="40752708"/>
<proteinExistence type="predicted"/>
<dbReference type="Proteomes" id="UP000030706">
    <property type="component" value="Unassembled WGS sequence"/>
</dbReference>
<reference evidence="1 2" key="1">
    <citation type="journal article" date="2014" name="BMC Genomics">
        <title>Genome sequencing of four Aureobasidium pullulans varieties: biotechnological potential, stress tolerance, and description of new species.</title>
        <authorList>
            <person name="Gostin Ar C."/>
            <person name="Ohm R.A."/>
            <person name="Kogej T."/>
            <person name="Sonjak S."/>
            <person name="Turk M."/>
            <person name="Zajc J."/>
            <person name="Zalar P."/>
            <person name="Grube M."/>
            <person name="Sun H."/>
            <person name="Han J."/>
            <person name="Sharma A."/>
            <person name="Chiniquy J."/>
            <person name="Ngan C.Y."/>
            <person name="Lipzen A."/>
            <person name="Barry K."/>
            <person name="Grigoriev I.V."/>
            <person name="Gunde-Cimerman N."/>
        </authorList>
    </citation>
    <scope>NUCLEOTIDE SEQUENCE [LARGE SCALE GENOMIC DNA]</scope>
    <source>
        <strain evidence="1 2">EXF-150</strain>
    </source>
</reference>
<dbReference type="AlphaFoldDB" id="A0A074YPP5"/>
<gene>
    <name evidence="1" type="ORF">M438DRAFT_93080</name>
</gene>
<dbReference type="EMBL" id="KL584975">
    <property type="protein sequence ID" value="KEQ88836.1"/>
    <property type="molecule type" value="Genomic_DNA"/>
</dbReference>
<name>A0A074YPP5_AURPU</name>
<organism evidence="1 2">
    <name type="scientific">Aureobasidium pullulans EXF-150</name>
    <dbReference type="NCBI Taxonomy" id="1043002"/>
    <lineage>
        <taxon>Eukaryota</taxon>
        <taxon>Fungi</taxon>
        <taxon>Dikarya</taxon>
        <taxon>Ascomycota</taxon>
        <taxon>Pezizomycotina</taxon>
        <taxon>Dothideomycetes</taxon>
        <taxon>Dothideomycetidae</taxon>
        <taxon>Dothideales</taxon>
        <taxon>Saccotheciaceae</taxon>
        <taxon>Aureobasidium</taxon>
    </lineage>
</organism>
<dbReference type="HOGENOM" id="CLU_2996183_0_0_1"/>
<protein>
    <submittedName>
        <fullName evidence="1">Uncharacterized protein</fullName>
    </submittedName>
</protein>
<accession>A0A074YPP5</accession>
<dbReference type="RefSeq" id="XP_029765023.1">
    <property type="nucleotide sequence ID" value="XM_029910402.1"/>
</dbReference>